<evidence type="ECO:0000313" key="2">
    <source>
        <dbReference type="EMBL" id="EPS70372.1"/>
    </source>
</evidence>
<reference evidence="2 3" key="1">
    <citation type="journal article" date="2013" name="BMC Genomics">
        <title>The miniature genome of a carnivorous plant Genlisea aurea contains a low number of genes and short non-coding sequences.</title>
        <authorList>
            <person name="Leushkin E.V."/>
            <person name="Sutormin R.A."/>
            <person name="Nabieva E.R."/>
            <person name="Penin A.A."/>
            <person name="Kondrashov A.S."/>
            <person name="Logacheva M.D."/>
        </authorList>
    </citation>
    <scope>NUCLEOTIDE SEQUENCE [LARGE SCALE GENOMIC DNA]</scope>
</reference>
<dbReference type="AlphaFoldDB" id="S8ECX9"/>
<evidence type="ECO:0000256" key="1">
    <source>
        <dbReference type="SAM" id="Phobius"/>
    </source>
</evidence>
<keyword evidence="3" id="KW-1185">Reference proteome</keyword>
<gene>
    <name evidence="2" type="ORF">M569_04387</name>
</gene>
<protein>
    <submittedName>
        <fullName evidence="2">Uncharacterized protein</fullName>
    </submittedName>
</protein>
<proteinExistence type="predicted"/>
<dbReference type="EMBL" id="AUSU01001703">
    <property type="protein sequence ID" value="EPS70372.1"/>
    <property type="molecule type" value="Genomic_DNA"/>
</dbReference>
<sequence length="231" mass="25176">MVEASTLRILSSVGFRRNSGHFPPVVYGRRELGLVGRSIRRRFASLTVTEDAMLSDRLTSAVVAPQPPPTIALNSRHADFITFAVSAVALSTTCLFFTAIPTLLALKRAAESLEKLMDATREELPSTMAALRLSGMEISDLTMELSDISQGITQGVRSSANAVRLAEKRFREIAGINNNSPPVAMQQERMPKPTLAKTAGNLRAGIVKGRQVLQLVSFLATRYAKSLFNLF</sequence>
<feature type="non-terminal residue" evidence="2">
    <location>
        <position position="231"/>
    </location>
</feature>
<keyword evidence="1" id="KW-1133">Transmembrane helix</keyword>
<dbReference type="Proteomes" id="UP000015453">
    <property type="component" value="Unassembled WGS sequence"/>
</dbReference>
<organism evidence="2 3">
    <name type="scientific">Genlisea aurea</name>
    <dbReference type="NCBI Taxonomy" id="192259"/>
    <lineage>
        <taxon>Eukaryota</taxon>
        <taxon>Viridiplantae</taxon>
        <taxon>Streptophyta</taxon>
        <taxon>Embryophyta</taxon>
        <taxon>Tracheophyta</taxon>
        <taxon>Spermatophyta</taxon>
        <taxon>Magnoliopsida</taxon>
        <taxon>eudicotyledons</taxon>
        <taxon>Gunneridae</taxon>
        <taxon>Pentapetalae</taxon>
        <taxon>asterids</taxon>
        <taxon>lamiids</taxon>
        <taxon>Lamiales</taxon>
        <taxon>Lentibulariaceae</taxon>
        <taxon>Genlisea</taxon>
    </lineage>
</organism>
<accession>S8ECX9</accession>
<evidence type="ECO:0000313" key="3">
    <source>
        <dbReference type="Proteomes" id="UP000015453"/>
    </source>
</evidence>
<keyword evidence="1" id="KW-0812">Transmembrane</keyword>
<keyword evidence="1" id="KW-0472">Membrane</keyword>
<feature type="transmembrane region" description="Helical" evidence="1">
    <location>
        <begin position="80"/>
        <end position="106"/>
    </location>
</feature>
<name>S8ECX9_9LAMI</name>
<dbReference type="PANTHER" id="PTHR33825:SF5">
    <property type="entry name" value="TRANSMEMBRANE PROTEIN"/>
    <property type="match status" value="1"/>
</dbReference>
<comment type="caution">
    <text evidence="2">The sequence shown here is derived from an EMBL/GenBank/DDBJ whole genome shotgun (WGS) entry which is preliminary data.</text>
</comment>
<dbReference type="OrthoDB" id="1923031at2759"/>
<dbReference type="PANTHER" id="PTHR33825">
    <property type="entry name" value="CHITINASE-LIKE PROTEIN"/>
    <property type="match status" value="1"/>
</dbReference>